<dbReference type="Pfam" id="PF10551">
    <property type="entry name" value="MULE"/>
    <property type="match status" value="1"/>
</dbReference>
<dbReference type="STRING" id="29170.A0A368FX13"/>
<sequence length="340" mass="39205">MGIESKELRGDVEAGIHRKDYHSRRHAISRRINEIADDPKACRNGLFALVGDGVHNYQPPKMAQLYTVHAVCDGGIEIPILHAVTAKKTVATYEKIFSHLRPHLQSHGIPERRLRIILDFEKAALRAAHKVFPDAKVEGCGFHLAQAWTRRRNFLGLTAFTQGLGKDPAVADWWNIIKGVPFLPVRLRGQVRALTTPPVPREHPAHKRCKEFLAYLHDTWLTGTYKNLWCKFGIYVLRTTNTAEAYHRKLKETFKCAHPPFATLIKALRRIDLQARCTLVHKDKNPNAEKRLRARDRRRRVKVERCMRRFNARYQTQGATNLDVERYCKKMARFVSNKAI</sequence>
<dbReference type="EMBL" id="JOJR01000598">
    <property type="protein sequence ID" value="RCN36028.1"/>
    <property type="molecule type" value="Genomic_DNA"/>
</dbReference>
<comment type="caution">
    <text evidence="2">The sequence shown here is derived from an EMBL/GenBank/DDBJ whole genome shotgun (WGS) entry which is preliminary data.</text>
</comment>
<dbReference type="AlphaFoldDB" id="A0A368FX13"/>
<proteinExistence type="predicted"/>
<feature type="domain" description="MULE transposase" evidence="1">
    <location>
        <begin position="62"/>
        <end position="146"/>
    </location>
</feature>
<evidence type="ECO:0000259" key="1">
    <source>
        <dbReference type="Pfam" id="PF10551"/>
    </source>
</evidence>
<name>A0A368FX13_ANCCA</name>
<reference evidence="2 3" key="1">
    <citation type="submission" date="2014-10" db="EMBL/GenBank/DDBJ databases">
        <title>Draft genome of the hookworm Ancylostoma caninum.</title>
        <authorList>
            <person name="Mitreva M."/>
        </authorList>
    </citation>
    <scope>NUCLEOTIDE SEQUENCE [LARGE SCALE GENOMIC DNA]</scope>
    <source>
        <strain evidence="2 3">Baltimore</strain>
    </source>
</reference>
<organism evidence="2 3">
    <name type="scientific">Ancylostoma caninum</name>
    <name type="common">Dog hookworm</name>
    <dbReference type="NCBI Taxonomy" id="29170"/>
    <lineage>
        <taxon>Eukaryota</taxon>
        <taxon>Metazoa</taxon>
        <taxon>Ecdysozoa</taxon>
        <taxon>Nematoda</taxon>
        <taxon>Chromadorea</taxon>
        <taxon>Rhabditida</taxon>
        <taxon>Rhabditina</taxon>
        <taxon>Rhabditomorpha</taxon>
        <taxon>Strongyloidea</taxon>
        <taxon>Ancylostomatidae</taxon>
        <taxon>Ancylostomatinae</taxon>
        <taxon>Ancylostoma</taxon>
    </lineage>
</organism>
<accession>A0A368FX13</accession>
<keyword evidence="3" id="KW-1185">Reference proteome</keyword>
<gene>
    <name evidence="2" type="ORF">ANCCAN_18095</name>
</gene>
<evidence type="ECO:0000313" key="3">
    <source>
        <dbReference type="Proteomes" id="UP000252519"/>
    </source>
</evidence>
<dbReference type="OrthoDB" id="5870128at2759"/>
<protein>
    <recommendedName>
        <fullName evidence="1">MULE transposase domain-containing protein</fullName>
    </recommendedName>
</protein>
<dbReference type="InterPro" id="IPR018289">
    <property type="entry name" value="MULE_transposase_dom"/>
</dbReference>
<dbReference type="Proteomes" id="UP000252519">
    <property type="component" value="Unassembled WGS sequence"/>
</dbReference>
<evidence type="ECO:0000313" key="2">
    <source>
        <dbReference type="EMBL" id="RCN36028.1"/>
    </source>
</evidence>